<dbReference type="GO" id="GO:0072527">
    <property type="term" value="P:pyrimidine-containing compound metabolic process"/>
    <property type="evidence" value="ECO:0007669"/>
    <property type="project" value="UniProtKB-ARBA"/>
</dbReference>
<dbReference type="CDD" id="cd01283">
    <property type="entry name" value="cytidine_deaminase"/>
    <property type="match status" value="1"/>
</dbReference>
<comment type="function">
    <text evidence="2 15">This enzyme scavenges exogenous and endogenous cytidine and 2'-deoxycytidine for UMP synthesis.</text>
</comment>
<comment type="cofactor">
    <cofactor evidence="1 14 15">
        <name>Zn(2+)</name>
        <dbReference type="ChEBI" id="CHEBI:29105"/>
    </cofactor>
</comment>
<dbReference type="GO" id="GO:0055086">
    <property type="term" value="P:nucleobase-containing small molecule metabolic process"/>
    <property type="evidence" value="ECO:0007669"/>
    <property type="project" value="UniProtKB-ARBA"/>
</dbReference>
<feature type="domain" description="CMP/dCMP-type deaminase" evidence="16">
    <location>
        <begin position="22"/>
        <end position="159"/>
    </location>
</feature>
<feature type="binding site" evidence="13">
    <location>
        <begin position="63"/>
        <end position="69"/>
    </location>
    <ligand>
        <name>substrate</name>
    </ligand>
</feature>
<evidence type="ECO:0000256" key="11">
    <source>
        <dbReference type="ARBA" id="ARBA00049558"/>
    </source>
</evidence>
<dbReference type="InterPro" id="IPR002125">
    <property type="entry name" value="CMP_dCMP_dom"/>
</dbReference>
<evidence type="ECO:0000256" key="6">
    <source>
        <dbReference type="ARBA" id="ARBA00022723"/>
    </source>
</evidence>
<dbReference type="SUPFAM" id="SSF53927">
    <property type="entry name" value="Cytidine deaminase-like"/>
    <property type="match status" value="1"/>
</dbReference>
<comment type="catalytic activity">
    <reaction evidence="10 15">
        <text>2'-deoxycytidine + H2O + H(+) = 2'-deoxyuridine + NH4(+)</text>
        <dbReference type="Rhea" id="RHEA:13433"/>
        <dbReference type="ChEBI" id="CHEBI:15377"/>
        <dbReference type="ChEBI" id="CHEBI:15378"/>
        <dbReference type="ChEBI" id="CHEBI:15698"/>
        <dbReference type="ChEBI" id="CHEBI:16450"/>
        <dbReference type="ChEBI" id="CHEBI:28938"/>
        <dbReference type="EC" id="3.5.4.5"/>
    </reaction>
</comment>
<name>H6LA65_SAPGL</name>
<evidence type="ECO:0000256" key="7">
    <source>
        <dbReference type="ARBA" id="ARBA00022801"/>
    </source>
</evidence>
<dbReference type="GO" id="GO:0004126">
    <property type="term" value="F:cytidine deaminase activity"/>
    <property type="evidence" value="ECO:0007669"/>
    <property type="project" value="UniProtKB-UniRule"/>
</dbReference>
<dbReference type="GO" id="GO:0008270">
    <property type="term" value="F:zinc ion binding"/>
    <property type="evidence" value="ECO:0007669"/>
    <property type="project" value="UniProtKB-UniRule"/>
</dbReference>
<dbReference type="InterPro" id="IPR006262">
    <property type="entry name" value="Cyt_deam_tetra"/>
</dbReference>
<dbReference type="NCBIfam" id="NF004064">
    <property type="entry name" value="PRK05578.1"/>
    <property type="match status" value="1"/>
</dbReference>
<dbReference type="Pfam" id="PF00383">
    <property type="entry name" value="dCMP_cyt_deam_1"/>
    <property type="match status" value="1"/>
</dbReference>
<dbReference type="eggNOG" id="COG0295">
    <property type="taxonomic scope" value="Bacteria"/>
</dbReference>
<dbReference type="InterPro" id="IPR050202">
    <property type="entry name" value="Cyt/Deoxycyt_deaminase"/>
</dbReference>
<evidence type="ECO:0000256" key="9">
    <source>
        <dbReference type="ARBA" id="ARBA00032005"/>
    </source>
</evidence>
<evidence type="ECO:0000256" key="8">
    <source>
        <dbReference type="ARBA" id="ARBA00022833"/>
    </source>
</evidence>
<protein>
    <recommendedName>
        <fullName evidence="5 15">Cytidine deaminase</fullName>
        <ecNumber evidence="4 15">3.5.4.5</ecNumber>
    </recommendedName>
    <alternativeName>
        <fullName evidence="9 15">Cytidine aminohydrolase</fullName>
    </alternativeName>
</protein>
<dbReference type="PROSITE" id="PS00903">
    <property type="entry name" value="CYT_DCMP_DEAMINASES_1"/>
    <property type="match status" value="1"/>
</dbReference>
<keyword evidence="8 14" id="KW-0862">Zinc</keyword>
<organism evidence="17 18">
    <name type="scientific">Saprospira grandis (strain Lewin)</name>
    <dbReference type="NCBI Taxonomy" id="984262"/>
    <lineage>
        <taxon>Bacteria</taxon>
        <taxon>Pseudomonadati</taxon>
        <taxon>Bacteroidota</taxon>
        <taxon>Saprospiria</taxon>
        <taxon>Saprospirales</taxon>
        <taxon>Saprospiraceae</taxon>
        <taxon>Saprospira</taxon>
    </lineage>
</organism>
<dbReference type="PANTHER" id="PTHR11644:SF2">
    <property type="entry name" value="CYTIDINE DEAMINASE"/>
    <property type="match status" value="1"/>
</dbReference>
<comment type="similarity">
    <text evidence="3 15">Belongs to the cytidine and deoxycytidylate deaminase family.</text>
</comment>
<dbReference type="GO" id="GO:0042802">
    <property type="term" value="F:identical protein binding"/>
    <property type="evidence" value="ECO:0007669"/>
    <property type="project" value="UniProtKB-ARBA"/>
</dbReference>
<dbReference type="OrthoDB" id="9795347at2"/>
<dbReference type="STRING" id="984262.SGRA_2805"/>
<dbReference type="RefSeq" id="WP_015693139.1">
    <property type="nucleotide sequence ID" value="NC_016940.1"/>
</dbReference>
<dbReference type="GO" id="GO:0005829">
    <property type="term" value="C:cytosol"/>
    <property type="evidence" value="ECO:0007669"/>
    <property type="project" value="TreeGrafter"/>
</dbReference>
<feature type="binding site" evidence="14">
    <location>
        <position position="74"/>
    </location>
    <ligand>
        <name>Zn(2+)</name>
        <dbReference type="ChEBI" id="CHEBI:29105"/>
        <note>catalytic</note>
    </ligand>
</feature>
<comment type="catalytic activity">
    <reaction evidence="11 15">
        <text>cytidine + H2O + H(+) = uridine + NH4(+)</text>
        <dbReference type="Rhea" id="RHEA:16069"/>
        <dbReference type="ChEBI" id="CHEBI:15377"/>
        <dbReference type="ChEBI" id="CHEBI:15378"/>
        <dbReference type="ChEBI" id="CHEBI:16704"/>
        <dbReference type="ChEBI" id="CHEBI:17562"/>
        <dbReference type="ChEBI" id="CHEBI:28938"/>
        <dbReference type="EC" id="3.5.4.5"/>
    </reaction>
</comment>
<evidence type="ECO:0000256" key="2">
    <source>
        <dbReference type="ARBA" id="ARBA00003949"/>
    </source>
</evidence>
<accession>H6LA65</accession>
<feature type="binding site" evidence="14">
    <location>
        <position position="113"/>
    </location>
    <ligand>
        <name>Zn(2+)</name>
        <dbReference type="ChEBI" id="CHEBI:29105"/>
        <note>catalytic</note>
    </ligand>
</feature>
<evidence type="ECO:0000256" key="14">
    <source>
        <dbReference type="PIRSR" id="PIRSR606262-3"/>
    </source>
</evidence>
<evidence type="ECO:0000313" key="17">
    <source>
        <dbReference type="EMBL" id="AFC25533.1"/>
    </source>
</evidence>
<evidence type="ECO:0000313" key="18">
    <source>
        <dbReference type="Proteomes" id="UP000007519"/>
    </source>
</evidence>
<evidence type="ECO:0000256" key="5">
    <source>
        <dbReference type="ARBA" id="ARBA00018266"/>
    </source>
</evidence>
<evidence type="ECO:0000256" key="1">
    <source>
        <dbReference type="ARBA" id="ARBA00001947"/>
    </source>
</evidence>
<dbReference type="NCBIfam" id="TIGR01354">
    <property type="entry name" value="cyt_deam_tetra"/>
    <property type="match status" value="1"/>
</dbReference>
<dbReference type="PROSITE" id="PS51747">
    <property type="entry name" value="CYT_DCMP_DEAMINASES_2"/>
    <property type="match status" value="1"/>
</dbReference>
<dbReference type="KEGG" id="sgn:SGRA_2805"/>
<dbReference type="Gene3D" id="3.40.140.10">
    <property type="entry name" value="Cytidine Deaminase, domain 2"/>
    <property type="match status" value="1"/>
</dbReference>
<dbReference type="EC" id="3.5.4.5" evidence="4 15"/>
<reference evidence="17 18" key="1">
    <citation type="journal article" date="2012" name="Stand. Genomic Sci.">
        <title>Complete genome sequencing and analysis of Saprospira grandis str. Lewin, a predatory marine bacterium.</title>
        <authorList>
            <person name="Saw J.H."/>
            <person name="Yuryev A."/>
            <person name="Kanbe M."/>
            <person name="Hou S."/>
            <person name="Young A.G."/>
            <person name="Aizawa S."/>
            <person name="Alam M."/>
        </authorList>
    </citation>
    <scope>NUCLEOTIDE SEQUENCE [LARGE SCALE GENOMIC DNA]</scope>
    <source>
        <strain evidence="17 18">Lewin</strain>
    </source>
</reference>
<keyword evidence="18" id="KW-1185">Reference proteome</keyword>
<sequence length="161" mass="17615">MGKKIEIRANYELFSKAEELPAIEAELLLRAHAACDTAYAPYSEFRVGAAALLENGEIVLGSNQENAAYPSTICAERAAVFAAAAQFPGVVIRAVAIRVKTAGERVERPISPCGACRQVLFEFEWRQETPIQLLLQGDKGDIYRIASTKSLLPLLFDPSFL</sequence>
<dbReference type="HOGENOM" id="CLU_097262_1_0_10"/>
<dbReference type="AlphaFoldDB" id="H6LA65"/>
<dbReference type="PANTHER" id="PTHR11644">
    <property type="entry name" value="CYTIDINE DEAMINASE"/>
    <property type="match status" value="1"/>
</dbReference>
<dbReference type="InterPro" id="IPR016193">
    <property type="entry name" value="Cytidine_deaminase-like"/>
</dbReference>
<evidence type="ECO:0000256" key="12">
    <source>
        <dbReference type="PIRSR" id="PIRSR606262-1"/>
    </source>
</evidence>
<dbReference type="EMBL" id="CP002831">
    <property type="protein sequence ID" value="AFC25533.1"/>
    <property type="molecule type" value="Genomic_DNA"/>
</dbReference>
<keyword evidence="7 15" id="KW-0378">Hydrolase</keyword>
<evidence type="ECO:0000259" key="16">
    <source>
        <dbReference type="PROSITE" id="PS51747"/>
    </source>
</evidence>
<proteinExistence type="inferred from homology"/>
<evidence type="ECO:0000256" key="13">
    <source>
        <dbReference type="PIRSR" id="PIRSR606262-2"/>
    </source>
</evidence>
<evidence type="ECO:0000256" key="15">
    <source>
        <dbReference type="RuleBase" id="RU364006"/>
    </source>
</evidence>
<evidence type="ECO:0000256" key="3">
    <source>
        <dbReference type="ARBA" id="ARBA00006576"/>
    </source>
</evidence>
<dbReference type="InterPro" id="IPR016192">
    <property type="entry name" value="APOBEC/CMP_deaminase_Zn-bd"/>
</dbReference>
<keyword evidence="6 14" id="KW-0479">Metal-binding</keyword>
<dbReference type="Proteomes" id="UP000007519">
    <property type="component" value="Chromosome"/>
</dbReference>
<gene>
    <name evidence="17" type="primary">cdd</name>
    <name evidence="17" type="ordered locus">SGRA_2805</name>
</gene>
<evidence type="ECO:0000256" key="4">
    <source>
        <dbReference type="ARBA" id="ARBA00012783"/>
    </source>
</evidence>
<evidence type="ECO:0000256" key="10">
    <source>
        <dbReference type="ARBA" id="ARBA00049252"/>
    </source>
</evidence>
<feature type="active site" description="Proton donor" evidence="12">
    <location>
        <position position="76"/>
    </location>
</feature>
<feature type="binding site" evidence="14">
    <location>
        <position position="116"/>
    </location>
    <ligand>
        <name>Zn(2+)</name>
        <dbReference type="ChEBI" id="CHEBI:29105"/>
        <note>catalytic</note>
    </ligand>
</feature>